<dbReference type="Proteomes" id="UP000272528">
    <property type="component" value="Chromosome"/>
</dbReference>
<dbReference type="SUPFAM" id="SSF51658">
    <property type="entry name" value="Xylose isomerase-like"/>
    <property type="match status" value="1"/>
</dbReference>
<evidence type="ECO:0000259" key="1">
    <source>
        <dbReference type="Pfam" id="PF01261"/>
    </source>
</evidence>
<gene>
    <name evidence="2" type="ORF">EJC50_28600</name>
</gene>
<keyword evidence="3" id="KW-1185">Reference proteome</keyword>
<dbReference type="EMBL" id="CP034437">
    <property type="protein sequence ID" value="AZN43207.1"/>
    <property type="molecule type" value="Genomic_DNA"/>
</dbReference>
<keyword evidence="2" id="KW-0413">Isomerase</keyword>
<dbReference type="InterPro" id="IPR050312">
    <property type="entry name" value="IolE/XylAMocC-like"/>
</dbReference>
<evidence type="ECO:0000313" key="2">
    <source>
        <dbReference type="EMBL" id="AZN43207.1"/>
    </source>
</evidence>
<dbReference type="GO" id="GO:0016853">
    <property type="term" value="F:isomerase activity"/>
    <property type="evidence" value="ECO:0007669"/>
    <property type="project" value="UniProtKB-KW"/>
</dbReference>
<dbReference type="PANTHER" id="PTHR12110">
    <property type="entry name" value="HYDROXYPYRUVATE ISOMERASE"/>
    <property type="match status" value="1"/>
</dbReference>
<dbReference type="KEGG" id="palb:EJC50_28600"/>
<dbReference type="AlphaFoldDB" id="A0A3Q8X9G2"/>
<feature type="domain" description="Xylose isomerase-like TIM barrel" evidence="1">
    <location>
        <begin position="26"/>
        <end position="283"/>
    </location>
</feature>
<accession>A0A3Q8X9G2</accession>
<protein>
    <submittedName>
        <fullName evidence="2">Sugar phosphate isomerase/epimerase</fullName>
    </submittedName>
</protein>
<proteinExistence type="predicted"/>
<dbReference type="OrthoDB" id="104997at2"/>
<name>A0A3Q8X9G2_9BACL</name>
<evidence type="ECO:0000313" key="3">
    <source>
        <dbReference type="Proteomes" id="UP000272528"/>
    </source>
</evidence>
<dbReference type="Gene3D" id="3.20.20.150">
    <property type="entry name" value="Divalent-metal-dependent TIM barrel enzymes"/>
    <property type="match status" value="1"/>
</dbReference>
<dbReference type="Pfam" id="PF01261">
    <property type="entry name" value="AP_endonuc_2"/>
    <property type="match status" value="1"/>
</dbReference>
<dbReference type="InterPro" id="IPR013022">
    <property type="entry name" value="Xyl_isomerase-like_TIM-brl"/>
</dbReference>
<sequence>MASSSKLKLSVFTVATPDMTPEQLCEAAAAAGIDGIEWRCKETSPHLLSEPPSFWGNNLCTLSPSADDEEISRFNQAASKHNRQAISVTPYLTCGDVEGTEQIMRLASKLGASMIRAGVPGYDRSRNYNDLYTQALTYLQEVEQLARTYNVKAIIETHHLTIAPSASLAHRLVSSFNHDHIGVLYDPGNMVYEGYENYRMGLELLGPYLAHVHVKNAGWQPPAQQAQSVQSANDPLQSIEWSCGWRPIANGQVPWKQVLRDLKAVGYDGWLGLEDFSQTFDTPTMLQTYVNQIQTWMEEI</sequence>
<dbReference type="InterPro" id="IPR036237">
    <property type="entry name" value="Xyl_isomerase-like_sf"/>
</dbReference>
<reference evidence="3" key="1">
    <citation type="submission" date="2018-12" db="EMBL/GenBank/DDBJ databases">
        <title>Genome sequence of Peanibacillus sp.</title>
        <authorList>
            <person name="Subramani G."/>
            <person name="Srinivasan S."/>
            <person name="Kim M.K."/>
        </authorList>
    </citation>
    <scope>NUCLEOTIDE SEQUENCE [LARGE SCALE GENOMIC DNA]</scope>
    <source>
        <strain evidence="3">18JY67-1</strain>
    </source>
</reference>
<dbReference type="RefSeq" id="WP_126019547.1">
    <property type="nucleotide sequence ID" value="NZ_CP034437.1"/>
</dbReference>
<organism evidence="2 3">
    <name type="scientific">Paenibacillus albus</name>
    <dbReference type="NCBI Taxonomy" id="2495582"/>
    <lineage>
        <taxon>Bacteria</taxon>
        <taxon>Bacillati</taxon>
        <taxon>Bacillota</taxon>
        <taxon>Bacilli</taxon>
        <taxon>Bacillales</taxon>
        <taxon>Paenibacillaceae</taxon>
        <taxon>Paenibacillus</taxon>
    </lineage>
</organism>